<evidence type="ECO:0008006" key="4">
    <source>
        <dbReference type="Google" id="ProtNLM"/>
    </source>
</evidence>
<keyword evidence="3" id="KW-1185">Reference proteome</keyword>
<evidence type="ECO:0000256" key="1">
    <source>
        <dbReference type="SAM" id="SignalP"/>
    </source>
</evidence>
<reference evidence="2 3" key="1">
    <citation type="submission" date="2022-04" db="EMBL/GenBank/DDBJ databases">
        <title>Genome sequence of soybean root-associated Caulobacter segnis RL271.</title>
        <authorList>
            <person name="Longley R."/>
            <person name="Bonito G."/>
            <person name="Trigodet F."/>
            <person name="Crosson S."/>
            <person name="Fiebig A."/>
        </authorList>
    </citation>
    <scope>NUCLEOTIDE SEQUENCE [LARGE SCALE GENOMIC DNA]</scope>
    <source>
        <strain evidence="2 3">RL271</strain>
    </source>
</reference>
<feature type="chain" id="PRO_5045582796" description="Ig-like domain-containing protein" evidence="1">
    <location>
        <begin position="21"/>
        <end position="145"/>
    </location>
</feature>
<evidence type="ECO:0000313" key="2">
    <source>
        <dbReference type="EMBL" id="USQ96917.1"/>
    </source>
</evidence>
<evidence type="ECO:0000313" key="3">
    <source>
        <dbReference type="Proteomes" id="UP001057520"/>
    </source>
</evidence>
<name>A0ABY4ZVQ8_9CAUL</name>
<organism evidence="2 3">
    <name type="scientific">Caulobacter segnis</name>
    <dbReference type="NCBI Taxonomy" id="88688"/>
    <lineage>
        <taxon>Bacteria</taxon>
        <taxon>Pseudomonadati</taxon>
        <taxon>Pseudomonadota</taxon>
        <taxon>Alphaproteobacteria</taxon>
        <taxon>Caulobacterales</taxon>
        <taxon>Caulobacteraceae</taxon>
        <taxon>Caulobacter</taxon>
    </lineage>
</organism>
<sequence>MARPSRWPCIAFATIGFAVAAASPPARTSVVSSVTHKPERQGQCFSTRIKQVTFRLFDETKKRPVPGTGSKIYFADGHENVEYNQVAEMDASRSGDPVQLCVHLLPAGPPSCPADDTRGIVYWVKNLRTGKSWESSDAPHNCGGA</sequence>
<proteinExistence type="predicted"/>
<keyword evidence="1" id="KW-0732">Signal</keyword>
<feature type="signal peptide" evidence="1">
    <location>
        <begin position="1"/>
        <end position="20"/>
    </location>
</feature>
<protein>
    <recommendedName>
        <fullName evidence="4">Ig-like domain-containing protein</fullName>
    </recommendedName>
</protein>
<gene>
    <name evidence="2" type="ORF">MZV50_04955</name>
</gene>
<dbReference type="EMBL" id="CP096040">
    <property type="protein sequence ID" value="USQ96917.1"/>
    <property type="molecule type" value="Genomic_DNA"/>
</dbReference>
<dbReference type="Proteomes" id="UP001057520">
    <property type="component" value="Chromosome"/>
</dbReference>
<accession>A0ABY4ZVQ8</accession>